<sequence length="198" mass="20973">MPLRATNAGGRRARTRQRLMDAALELFERQGYDATTAAQIAAAAGVSEMTFFRHFASKERALVDDPYDPVIARQVAEAPGHLPPLVRATTGVRVAWSALPEPETDEVRRRLRIAARTPSLQAAMRGNAVATEDAIVEALCTPADGPGTDPAVARIAAAAVMAALLASLLAWADADEGGLGEAVLGALDVLEQRPEARR</sequence>
<dbReference type="Proteomes" id="UP001144396">
    <property type="component" value="Unassembled WGS sequence"/>
</dbReference>
<keyword evidence="7" id="KW-1185">Reference proteome</keyword>
<dbReference type="EMBL" id="BSDP01000001">
    <property type="protein sequence ID" value="GLI26206.1"/>
    <property type="molecule type" value="Genomic_DNA"/>
</dbReference>
<dbReference type="SUPFAM" id="SSF46689">
    <property type="entry name" value="Homeodomain-like"/>
    <property type="match status" value="1"/>
</dbReference>
<dbReference type="PANTHER" id="PTHR30055">
    <property type="entry name" value="HTH-TYPE TRANSCRIPTIONAL REGULATOR RUTR"/>
    <property type="match status" value="1"/>
</dbReference>
<dbReference type="PROSITE" id="PS50977">
    <property type="entry name" value="HTH_TETR_2"/>
    <property type="match status" value="1"/>
</dbReference>
<evidence type="ECO:0000256" key="1">
    <source>
        <dbReference type="ARBA" id="ARBA00023015"/>
    </source>
</evidence>
<dbReference type="InterPro" id="IPR009057">
    <property type="entry name" value="Homeodomain-like_sf"/>
</dbReference>
<keyword evidence="2 4" id="KW-0238">DNA-binding</keyword>
<proteinExistence type="predicted"/>
<evidence type="ECO:0000256" key="2">
    <source>
        <dbReference type="ARBA" id="ARBA00023125"/>
    </source>
</evidence>
<feature type="domain" description="HTH tetR-type" evidence="5">
    <location>
        <begin position="13"/>
        <end position="73"/>
    </location>
</feature>
<protein>
    <recommendedName>
        <fullName evidence="5">HTH tetR-type domain-containing protein</fullName>
    </recommendedName>
</protein>
<organism evidence="6 7">
    <name type="scientific">Agromyces rhizosphaerae</name>
    <dbReference type="NCBI Taxonomy" id="88374"/>
    <lineage>
        <taxon>Bacteria</taxon>
        <taxon>Bacillati</taxon>
        <taxon>Actinomycetota</taxon>
        <taxon>Actinomycetes</taxon>
        <taxon>Micrococcales</taxon>
        <taxon>Microbacteriaceae</taxon>
        <taxon>Agromyces</taxon>
    </lineage>
</organism>
<dbReference type="PANTHER" id="PTHR30055:SF238">
    <property type="entry name" value="MYCOFACTOCIN BIOSYNTHESIS TRANSCRIPTIONAL REGULATOR MFTR-RELATED"/>
    <property type="match status" value="1"/>
</dbReference>
<name>A0A9W6FN76_9MICO</name>
<accession>A0A9W6FN76</accession>
<evidence type="ECO:0000313" key="7">
    <source>
        <dbReference type="Proteomes" id="UP001144396"/>
    </source>
</evidence>
<evidence type="ECO:0000256" key="4">
    <source>
        <dbReference type="PROSITE-ProRule" id="PRU00335"/>
    </source>
</evidence>
<dbReference type="InterPro" id="IPR001647">
    <property type="entry name" value="HTH_TetR"/>
</dbReference>
<keyword evidence="1" id="KW-0805">Transcription regulation</keyword>
<dbReference type="Pfam" id="PF17754">
    <property type="entry name" value="TetR_C_14"/>
    <property type="match status" value="1"/>
</dbReference>
<gene>
    <name evidence="6" type="ORF">ARHIZOSPH14_04480</name>
</gene>
<dbReference type="AlphaFoldDB" id="A0A9W6FN76"/>
<reference evidence="6" key="1">
    <citation type="submission" date="2022-12" db="EMBL/GenBank/DDBJ databases">
        <title>Reference genome sequencing for broad-spectrum identification of bacterial and archaeal isolates by mass spectrometry.</title>
        <authorList>
            <person name="Sekiguchi Y."/>
            <person name="Tourlousse D.M."/>
        </authorList>
    </citation>
    <scope>NUCLEOTIDE SEQUENCE</scope>
    <source>
        <strain evidence="6">14</strain>
    </source>
</reference>
<dbReference type="GO" id="GO:0003700">
    <property type="term" value="F:DNA-binding transcription factor activity"/>
    <property type="evidence" value="ECO:0007669"/>
    <property type="project" value="TreeGrafter"/>
</dbReference>
<dbReference type="InterPro" id="IPR041347">
    <property type="entry name" value="MftR_C"/>
</dbReference>
<dbReference type="Pfam" id="PF00440">
    <property type="entry name" value="TetR_N"/>
    <property type="match status" value="1"/>
</dbReference>
<feature type="DNA-binding region" description="H-T-H motif" evidence="4">
    <location>
        <begin position="36"/>
        <end position="55"/>
    </location>
</feature>
<evidence type="ECO:0000256" key="3">
    <source>
        <dbReference type="ARBA" id="ARBA00023163"/>
    </source>
</evidence>
<dbReference type="GO" id="GO:0000976">
    <property type="term" value="F:transcription cis-regulatory region binding"/>
    <property type="evidence" value="ECO:0007669"/>
    <property type="project" value="TreeGrafter"/>
</dbReference>
<dbReference type="PRINTS" id="PR00455">
    <property type="entry name" value="HTHTETR"/>
</dbReference>
<comment type="caution">
    <text evidence="6">The sequence shown here is derived from an EMBL/GenBank/DDBJ whole genome shotgun (WGS) entry which is preliminary data.</text>
</comment>
<dbReference type="InterPro" id="IPR050109">
    <property type="entry name" value="HTH-type_TetR-like_transc_reg"/>
</dbReference>
<evidence type="ECO:0000259" key="5">
    <source>
        <dbReference type="PROSITE" id="PS50977"/>
    </source>
</evidence>
<keyword evidence="3" id="KW-0804">Transcription</keyword>
<evidence type="ECO:0000313" key="6">
    <source>
        <dbReference type="EMBL" id="GLI26206.1"/>
    </source>
</evidence>
<dbReference type="Gene3D" id="1.10.10.60">
    <property type="entry name" value="Homeodomain-like"/>
    <property type="match status" value="1"/>
</dbReference>
<dbReference type="Gene3D" id="1.10.357.10">
    <property type="entry name" value="Tetracycline Repressor, domain 2"/>
    <property type="match status" value="1"/>
</dbReference>